<proteinExistence type="predicted"/>
<organism evidence="2 3">
    <name type="scientific">Candidozyma auris</name>
    <name type="common">Yeast</name>
    <name type="synonym">Candida auris</name>
    <dbReference type="NCBI Taxonomy" id="498019"/>
    <lineage>
        <taxon>Eukaryota</taxon>
        <taxon>Fungi</taxon>
        <taxon>Dikarya</taxon>
        <taxon>Ascomycota</taxon>
        <taxon>Saccharomycotina</taxon>
        <taxon>Pichiomycetes</taxon>
        <taxon>Metschnikowiaceae</taxon>
        <taxon>Candidozyma</taxon>
    </lineage>
</organism>
<dbReference type="AlphaFoldDB" id="A0A0L0P1I2"/>
<comment type="caution">
    <text evidence="2">The sequence shown here is derived from an EMBL/GenBank/DDBJ whole genome shotgun (WGS) entry which is preliminary data.</text>
</comment>
<reference evidence="3" key="1">
    <citation type="journal article" date="2015" name="BMC Genomics">
        <title>Draft genome of a commonly misdiagnosed multidrug resistant pathogen Candida auris.</title>
        <authorList>
            <person name="Chatterjee S."/>
            <person name="Alampalli S.V."/>
            <person name="Nageshan R.K."/>
            <person name="Chettiar S.T."/>
            <person name="Joshi S."/>
            <person name="Tatu U.S."/>
        </authorList>
    </citation>
    <scope>NUCLEOTIDE SEQUENCE [LARGE SCALE GENOMIC DNA]</scope>
    <source>
        <strain evidence="3">6684</strain>
    </source>
</reference>
<feature type="region of interest" description="Disordered" evidence="1">
    <location>
        <begin position="1"/>
        <end position="31"/>
    </location>
</feature>
<dbReference type="EMBL" id="LGST01000020">
    <property type="protein sequence ID" value="KNE00114.1"/>
    <property type="molecule type" value="Genomic_DNA"/>
</dbReference>
<sequence length="31" mass="3568">MSRGILGKKKKEKLKGRKLTRKKKKVKEGEG</sequence>
<gene>
    <name evidence="2" type="ORF">QG37_03062</name>
</gene>
<dbReference type="Proteomes" id="UP000037122">
    <property type="component" value="Unassembled WGS sequence"/>
</dbReference>
<evidence type="ECO:0000256" key="1">
    <source>
        <dbReference type="SAM" id="MobiDB-lite"/>
    </source>
</evidence>
<protein>
    <submittedName>
        <fullName evidence="2">Uncharacterized protein</fullName>
    </submittedName>
</protein>
<accession>A0A0L0P1I2</accession>
<evidence type="ECO:0000313" key="2">
    <source>
        <dbReference type="EMBL" id="KNE00114.1"/>
    </source>
</evidence>
<name>A0A0L0P1I2_CANAR</name>
<evidence type="ECO:0000313" key="3">
    <source>
        <dbReference type="Proteomes" id="UP000037122"/>
    </source>
</evidence>
<dbReference type="VEuPathDB" id="FungiDB:QG37_03062"/>